<dbReference type="EMBL" id="PYAX01000006">
    <property type="protein sequence ID" value="PSL54627.1"/>
    <property type="molecule type" value="Genomic_DNA"/>
</dbReference>
<keyword evidence="1" id="KW-0812">Transmembrane</keyword>
<dbReference type="RefSeq" id="WP_106616707.1">
    <property type="nucleotide sequence ID" value="NZ_PYAX01000006.1"/>
</dbReference>
<gene>
    <name evidence="2" type="ORF">B0I31_106141</name>
</gene>
<dbReference type="NCBIfam" id="NF046117">
    <property type="entry name" value="SCO4848_fam"/>
    <property type="match status" value="1"/>
</dbReference>
<feature type="transmembrane region" description="Helical" evidence="1">
    <location>
        <begin position="46"/>
        <end position="66"/>
    </location>
</feature>
<organism evidence="2 3">
    <name type="scientific">Saccharothrix carnea</name>
    <dbReference type="NCBI Taxonomy" id="1280637"/>
    <lineage>
        <taxon>Bacteria</taxon>
        <taxon>Bacillati</taxon>
        <taxon>Actinomycetota</taxon>
        <taxon>Actinomycetes</taxon>
        <taxon>Pseudonocardiales</taxon>
        <taxon>Pseudonocardiaceae</taxon>
        <taxon>Saccharothrix</taxon>
    </lineage>
</organism>
<protein>
    <recommendedName>
        <fullName evidence="4">Integral membrane protein</fullName>
    </recommendedName>
</protein>
<keyword evidence="3" id="KW-1185">Reference proteome</keyword>
<name>A0A2P8I871_SACCR</name>
<dbReference type="Proteomes" id="UP000241118">
    <property type="component" value="Unassembled WGS sequence"/>
</dbReference>
<reference evidence="2 3" key="1">
    <citation type="submission" date="2018-03" db="EMBL/GenBank/DDBJ databases">
        <title>Genomic Encyclopedia of Type Strains, Phase III (KMG-III): the genomes of soil and plant-associated and newly described type strains.</title>
        <authorList>
            <person name="Whitman W."/>
        </authorList>
    </citation>
    <scope>NUCLEOTIDE SEQUENCE [LARGE SCALE GENOMIC DNA]</scope>
    <source>
        <strain evidence="2 3">CGMCC 4.7097</strain>
    </source>
</reference>
<keyword evidence="1" id="KW-0472">Membrane</keyword>
<evidence type="ECO:0000313" key="3">
    <source>
        <dbReference type="Proteomes" id="UP000241118"/>
    </source>
</evidence>
<dbReference type="InterPro" id="IPR058061">
    <property type="entry name" value="SCO4848-like"/>
</dbReference>
<dbReference type="AlphaFoldDB" id="A0A2P8I871"/>
<feature type="transmembrane region" description="Helical" evidence="1">
    <location>
        <begin position="7"/>
        <end position="26"/>
    </location>
</feature>
<comment type="caution">
    <text evidence="2">The sequence shown here is derived from an EMBL/GenBank/DDBJ whole genome shotgun (WGS) entry which is preliminary data.</text>
</comment>
<dbReference type="OrthoDB" id="4954985at2"/>
<keyword evidence="1" id="KW-1133">Transmembrane helix</keyword>
<accession>A0A2P8I871</accession>
<sequence length="81" mass="9067">MKLSRGMSVFLLAFGVWSWLLWPNFLRNIWKDPRSWDSGPTTFFTVHLLLIVASLTFGTVIGVLGVRGLRAARSGRSANTD</sequence>
<evidence type="ECO:0008006" key="4">
    <source>
        <dbReference type="Google" id="ProtNLM"/>
    </source>
</evidence>
<evidence type="ECO:0000313" key="2">
    <source>
        <dbReference type="EMBL" id="PSL54627.1"/>
    </source>
</evidence>
<evidence type="ECO:0000256" key="1">
    <source>
        <dbReference type="SAM" id="Phobius"/>
    </source>
</evidence>
<dbReference type="Pfam" id="PF26606">
    <property type="entry name" value="SCO4848"/>
    <property type="match status" value="1"/>
</dbReference>
<proteinExistence type="predicted"/>